<dbReference type="GO" id="GO:0005886">
    <property type="term" value="C:plasma membrane"/>
    <property type="evidence" value="ECO:0007669"/>
    <property type="project" value="UniProtKB-SubCell"/>
</dbReference>
<dbReference type="InterPro" id="IPR017853">
    <property type="entry name" value="GH"/>
</dbReference>
<gene>
    <name evidence="22" type="ORF">D9756_003097</name>
</gene>
<dbReference type="GO" id="GO:0009986">
    <property type="term" value="C:cell surface"/>
    <property type="evidence" value="ECO:0007669"/>
    <property type="project" value="TreeGrafter"/>
</dbReference>
<evidence type="ECO:0000256" key="14">
    <source>
        <dbReference type="ARBA" id="ARBA00023316"/>
    </source>
</evidence>
<comment type="catalytic activity">
    <reaction evidence="1">
        <text>Hydrolysis of (1-&gt;3)-beta-D-glucosidic linkages in (1-&gt;3)-beta-D-glucans.</text>
        <dbReference type="EC" id="3.2.1.39"/>
    </reaction>
</comment>
<feature type="transmembrane region" description="Helical" evidence="21">
    <location>
        <begin position="95"/>
        <end position="118"/>
    </location>
</feature>
<dbReference type="GO" id="GO:0000272">
    <property type="term" value="P:polysaccharide catabolic process"/>
    <property type="evidence" value="ECO:0007669"/>
    <property type="project" value="UniProtKB-KW"/>
</dbReference>
<feature type="compositionally biased region" description="Polar residues" evidence="20">
    <location>
        <begin position="141"/>
        <end position="152"/>
    </location>
</feature>
<evidence type="ECO:0000256" key="9">
    <source>
        <dbReference type="ARBA" id="ARBA00022729"/>
    </source>
</evidence>
<evidence type="ECO:0000256" key="12">
    <source>
        <dbReference type="ARBA" id="ARBA00023180"/>
    </source>
</evidence>
<comment type="subcellular location">
    <subcellularLocation>
        <location evidence="3">Cell membrane</location>
        <topology evidence="3">Single-pass type II membrane protein</topology>
    </subcellularLocation>
    <subcellularLocation>
        <location evidence="2">Secreted</location>
        <location evidence="2">Cell wall</location>
    </subcellularLocation>
</comment>
<keyword evidence="15" id="KW-0624">Polysaccharide degradation</keyword>
<dbReference type="InterPro" id="IPR050732">
    <property type="entry name" value="Beta-glucan_modifiers"/>
</dbReference>
<keyword evidence="14" id="KW-0961">Cell wall biogenesis/degradation</keyword>
<feature type="region of interest" description="Disordered" evidence="20">
    <location>
        <begin position="120"/>
        <end position="153"/>
    </location>
</feature>
<keyword evidence="21" id="KW-1133">Transmembrane helix</keyword>
<evidence type="ECO:0000256" key="21">
    <source>
        <dbReference type="SAM" id="Phobius"/>
    </source>
</evidence>
<keyword evidence="10" id="KW-0378">Hydrolase</keyword>
<dbReference type="PANTHER" id="PTHR16631">
    <property type="entry name" value="GLUCAN 1,3-BETA-GLUCOSIDASE"/>
    <property type="match status" value="1"/>
</dbReference>
<sequence length="467" mass="50033">MQAYRDNPFGDPRSNPSYDNGPTGHQYDGHDASQGYPGIPLSGQGDYRNVATMSQPDLGSNVDRPTSTSQWDSSRYNQGSTWVNEQEKQTRRSKIVVIAGVVVLVIIIAVSVSVGVTVGRRNSSHNNNSNSPSSSGVSNPDAVNQTDPNDPSTFVKDPNLHQAFYGIAYTPVGSQLPDCGNSLAAVIQDIQLLSQITKRVRLYGADCNQSALVLEAIKQTKVDMTVYLGNYPIPTDGGAAYARQKDILKQAIETYGAGPIGGVTVGNEFMLNWLNDNGGGEANSPVGAQGAQLLISNISDTKTMLNGMSLSKSIPVGNADAGAFFNNDVLAAVEYGMANVHPWFANQTIDAAASWTMQFFQENNVAIANALANKPIMSIAETGWPTKSSDAGNANNGASVASIPNLQKFIDTFVCQANSAGVEYYFFEFADEDWKDKQFGGVEGWWGLFNQNRTLKSGITIPTCQAP</sequence>
<evidence type="ECO:0000256" key="2">
    <source>
        <dbReference type="ARBA" id="ARBA00004191"/>
    </source>
</evidence>
<dbReference type="EC" id="3.2.1.39" evidence="5"/>
<dbReference type="PANTHER" id="PTHR16631:SF17">
    <property type="entry name" value="GLUCAN ENDO-1,3-BETA-GLUCOSIDASE BTGC"/>
    <property type="match status" value="1"/>
</dbReference>
<evidence type="ECO:0000256" key="19">
    <source>
        <dbReference type="RuleBase" id="RU004335"/>
    </source>
</evidence>
<evidence type="ECO:0000256" key="16">
    <source>
        <dbReference type="ARBA" id="ARBA00037649"/>
    </source>
</evidence>
<evidence type="ECO:0000256" key="17">
    <source>
        <dbReference type="ARBA" id="ARBA00042373"/>
    </source>
</evidence>
<keyword evidence="8" id="KW-0964">Secreted</keyword>
<dbReference type="Pfam" id="PF00332">
    <property type="entry name" value="Glyco_hydro_17"/>
    <property type="match status" value="1"/>
</dbReference>
<comment type="similarity">
    <text evidence="4 19">Belongs to the glycosyl hydrolase 17 family.</text>
</comment>
<evidence type="ECO:0000313" key="22">
    <source>
        <dbReference type="EMBL" id="KAF5359250.1"/>
    </source>
</evidence>
<evidence type="ECO:0000256" key="1">
    <source>
        <dbReference type="ARBA" id="ARBA00000382"/>
    </source>
</evidence>
<protein>
    <recommendedName>
        <fullName evidence="5">glucan endo-1,3-beta-D-glucosidase</fullName>
        <ecNumber evidence="5">3.2.1.39</ecNumber>
    </recommendedName>
    <alternativeName>
        <fullName evidence="18">Endo-1,3-beta-glucanase btgC</fullName>
    </alternativeName>
    <alternativeName>
        <fullName evidence="17">Laminarinase btgC</fullName>
    </alternativeName>
</protein>
<keyword evidence="12" id="KW-0325">Glycoprotein</keyword>
<organism evidence="22 23">
    <name type="scientific">Leucocoprinus leucothites</name>
    <dbReference type="NCBI Taxonomy" id="201217"/>
    <lineage>
        <taxon>Eukaryota</taxon>
        <taxon>Fungi</taxon>
        <taxon>Dikarya</taxon>
        <taxon>Basidiomycota</taxon>
        <taxon>Agaricomycotina</taxon>
        <taxon>Agaricomycetes</taxon>
        <taxon>Agaricomycetidae</taxon>
        <taxon>Agaricales</taxon>
        <taxon>Agaricineae</taxon>
        <taxon>Agaricaceae</taxon>
        <taxon>Leucocoprinus</taxon>
    </lineage>
</organism>
<evidence type="ECO:0000256" key="6">
    <source>
        <dbReference type="ARBA" id="ARBA00022475"/>
    </source>
</evidence>
<evidence type="ECO:0000256" key="3">
    <source>
        <dbReference type="ARBA" id="ARBA00004401"/>
    </source>
</evidence>
<reference evidence="22 23" key="1">
    <citation type="journal article" date="2020" name="ISME J.">
        <title>Uncovering the hidden diversity of litter-decomposition mechanisms in mushroom-forming fungi.</title>
        <authorList>
            <person name="Floudas D."/>
            <person name="Bentzer J."/>
            <person name="Ahren D."/>
            <person name="Johansson T."/>
            <person name="Persson P."/>
            <person name="Tunlid A."/>
        </authorList>
    </citation>
    <scope>NUCLEOTIDE SEQUENCE [LARGE SCALE GENOMIC DNA]</scope>
    <source>
        <strain evidence="22 23">CBS 146.42</strain>
    </source>
</reference>
<comment type="function">
    <text evidence="16">Glucanases play a role in cell expansion during growth, in cell-cell fusion during mating, and in spore release during sporulation. This enzyme may be involved in beta-glucan degradation. Active on laminarin and lichenan.</text>
</comment>
<keyword evidence="13" id="KW-0119">Carbohydrate metabolism</keyword>
<evidence type="ECO:0000256" key="5">
    <source>
        <dbReference type="ARBA" id="ARBA00012780"/>
    </source>
</evidence>
<evidence type="ECO:0000256" key="10">
    <source>
        <dbReference type="ARBA" id="ARBA00022801"/>
    </source>
</evidence>
<evidence type="ECO:0000256" key="8">
    <source>
        <dbReference type="ARBA" id="ARBA00022525"/>
    </source>
</evidence>
<evidence type="ECO:0000256" key="18">
    <source>
        <dbReference type="ARBA" id="ARBA00043078"/>
    </source>
</evidence>
<evidence type="ECO:0000256" key="7">
    <source>
        <dbReference type="ARBA" id="ARBA00022512"/>
    </source>
</evidence>
<keyword evidence="7" id="KW-0134">Cell wall</keyword>
<keyword evidence="9" id="KW-0732">Signal</keyword>
<dbReference type="SUPFAM" id="SSF51445">
    <property type="entry name" value="(Trans)glycosidases"/>
    <property type="match status" value="1"/>
</dbReference>
<keyword evidence="21" id="KW-0812">Transmembrane</keyword>
<dbReference type="GO" id="GO:0009277">
    <property type="term" value="C:fungal-type cell wall"/>
    <property type="evidence" value="ECO:0007669"/>
    <property type="project" value="TreeGrafter"/>
</dbReference>
<feature type="region of interest" description="Disordered" evidence="20">
    <location>
        <begin position="1"/>
        <end position="89"/>
    </location>
</feature>
<dbReference type="EMBL" id="JAACJO010000004">
    <property type="protein sequence ID" value="KAF5359250.1"/>
    <property type="molecule type" value="Genomic_DNA"/>
</dbReference>
<evidence type="ECO:0000256" key="20">
    <source>
        <dbReference type="SAM" id="MobiDB-lite"/>
    </source>
</evidence>
<evidence type="ECO:0000256" key="4">
    <source>
        <dbReference type="ARBA" id="ARBA00008773"/>
    </source>
</evidence>
<dbReference type="OrthoDB" id="68336at2759"/>
<evidence type="ECO:0000313" key="23">
    <source>
        <dbReference type="Proteomes" id="UP000559027"/>
    </source>
</evidence>
<dbReference type="InterPro" id="IPR000490">
    <property type="entry name" value="Glyco_hydro_17"/>
</dbReference>
<feature type="compositionally biased region" description="Polar residues" evidence="20">
    <location>
        <begin position="51"/>
        <end position="84"/>
    </location>
</feature>
<comment type="caution">
    <text evidence="22">The sequence shown here is derived from an EMBL/GenBank/DDBJ whole genome shotgun (WGS) entry which is preliminary data.</text>
</comment>
<dbReference type="GO" id="GO:0005576">
    <property type="term" value="C:extracellular region"/>
    <property type="evidence" value="ECO:0007669"/>
    <property type="project" value="TreeGrafter"/>
</dbReference>
<keyword evidence="23" id="KW-1185">Reference proteome</keyword>
<evidence type="ECO:0000256" key="11">
    <source>
        <dbReference type="ARBA" id="ARBA00023136"/>
    </source>
</evidence>
<evidence type="ECO:0000256" key="13">
    <source>
        <dbReference type="ARBA" id="ARBA00023277"/>
    </source>
</evidence>
<proteinExistence type="inferred from homology"/>
<dbReference type="AlphaFoldDB" id="A0A8H5G6Q5"/>
<dbReference type="Gene3D" id="3.20.20.80">
    <property type="entry name" value="Glycosidases"/>
    <property type="match status" value="2"/>
</dbReference>
<feature type="compositionally biased region" description="Low complexity" evidence="20">
    <location>
        <begin position="120"/>
        <end position="139"/>
    </location>
</feature>
<accession>A0A8H5G6Q5</accession>
<dbReference type="GO" id="GO:0071555">
    <property type="term" value="P:cell wall organization"/>
    <property type="evidence" value="ECO:0007669"/>
    <property type="project" value="UniProtKB-KW"/>
</dbReference>
<dbReference type="Proteomes" id="UP000559027">
    <property type="component" value="Unassembled WGS sequence"/>
</dbReference>
<keyword evidence="11 21" id="KW-0472">Membrane</keyword>
<dbReference type="GO" id="GO:0042973">
    <property type="term" value="F:glucan endo-1,3-beta-D-glucosidase activity"/>
    <property type="evidence" value="ECO:0007669"/>
    <property type="project" value="UniProtKB-EC"/>
</dbReference>
<keyword evidence="6" id="KW-1003">Cell membrane</keyword>
<name>A0A8H5G6Q5_9AGAR</name>
<evidence type="ECO:0000256" key="15">
    <source>
        <dbReference type="ARBA" id="ARBA00023326"/>
    </source>
</evidence>